<dbReference type="CDD" id="cd02223">
    <property type="entry name" value="cupin_Bh2720-like"/>
    <property type="match status" value="1"/>
</dbReference>
<dbReference type="EMBL" id="JAAZWO010000047">
    <property type="protein sequence ID" value="MBC2400063.1"/>
    <property type="molecule type" value="Genomic_DNA"/>
</dbReference>
<dbReference type="PANTHER" id="PTHR43346:SF1">
    <property type="entry name" value="QUERCETIN 2,3-DIOXYGENASE-RELATED"/>
    <property type="match status" value="1"/>
</dbReference>
<dbReference type="SUPFAM" id="SSF51182">
    <property type="entry name" value="RmlC-like cupins"/>
    <property type="match status" value="1"/>
</dbReference>
<dbReference type="InterPro" id="IPR013096">
    <property type="entry name" value="Cupin_2"/>
</dbReference>
<dbReference type="PANTHER" id="PTHR43346">
    <property type="entry name" value="LIGAND BINDING DOMAIN PROTEIN, PUTATIVE (AFU_ORTHOLOGUE AFUA_6G14370)-RELATED"/>
    <property type="match status" value="1"/>
</dbReference>
<dbReference type="RefSeq" id="WP_035147141.1">
    <property type="nucleotide sequence ID" value="NZ_JAAZWO010000047.1"/>
</dbReference>
<dbReference type="AlphaFoldDB" id="A0A923EBJ1"/>
<accession>A0A923EBJ1</accession>
<dbReference type="Proteomes" id="UP000563151">
    <property type="component" value="Unassembled WGS sequence"/>
</dbReference>
<reference evidence="2 3" key="1">
    <citation type="submission" date="2020-04" db="EMBL/GenBank/DDBJ databases">
        <title>Genomic insights into acetone-butanol-ethanol (ABE) fermentation by sequencing solventogenic clostridia strains.</title>
        <authorList>
            <person name="Brown S."/>
        </authorList>
    </citation>
    <scope>NUCLEOTIDE SEQUENCE [LARGE SCALE GENOMIC DNA]</scope>
    <source>
        <strain evidence="2 3">DJ011</strain>
    </source>
</reference>
<feature type="domain" description="Cupin type-2" evidence="1">
    <location>
        <begin position="117"/>
        <end position="192"/>
    </location>
</feature>
<dbReference type="Gene3D" id="2.60.120.10">
    <property type="entry name" value="Jelly Rolls"/>
    <property type="match status" value="1"/>
</dbReference>
<evidence type="ECO:0000313" key="3">
    <source>
        <dbReference type="Proteomes" id="UP000563151"/>
    </source>
</evidence>
<proteinExistence type="predicted"/>
<evidence type="ECO:0000259" key="1">
    <source>
        <dbReference type="Pfam" id="PF07883"/>
    </source>
</evidence>
<organism evidence="2 3">
    <name type="scientific">Clostridium tetanomorphum</name>
    <dbReference type="NCBI Taxonomy" id="1553"/>
    <lineage>
        <taxon>Bacteria</taxon>
        <taxon>Bacillati</taxon>
        <taxon>Bacillota</taxon>
        <taxon>Clostridia</taxon>
        <taxon>Eubacteriales</taxon>
        <taxon>Clostridiaceae</taxon>
        <taxon>Clostridium</taxon>
    </lineage>
</organism>
<dbReference type="InterPro" id="IPR011051">
    <property type="entry name" value="RmlC_Cupin_sf"/>
</dbReference>
<name>A0A923EBJ1_CLOTT</name>
<protein>
    <submittedName>
        <fullName evidence="2">Cupin domain-containing protein</fullName>
    </submittedName>
</protein>
<dbReference type="Pfam" id="PF07883">
    <property type="entry name" value="Cupin_2"/>
    <property type="match status" value="1"/>
</dbReference>
<gene>
    <name evidence="2" type="ORF">HGG79_20235</name>
</gene>
<dbReference type="InterPro" id="IPR014710">
    <property type="entry name" value="RmlC-like_jellyroll"/>
</dbReference>
<keyword evidence="3" id="KW-1185">Reference proteome</keyword>
<evidence type="ECO:0000313" key="2">
    <source>
        <dbReference type="EMBL" id="MBC2400063.1"/>
    </source>
</evidence>
<dbReference type="InterPro" id="IPR052538">
    <property type="entry name" value="Flavonoid_dioxygenase-like"/>
</dbReference>
<comment type="caution">
    <text evidence="2">The sequence shown here is derived from an EMBL/GenBank/DDBJ whole genome shotgun (WGS) entry which is preliminary data.</text>
</comment>
<sequence>MYNVYETYPCPYFMSTPMYNLNNMYNTYRGYSCPYCANTPMYTQNSFNELANEHVPFTDEMECYSRFDSLKSERSDCLIQLKDYGPEPFVININEATKQNDTFRTALWTGDHLQLTLMSIKPGEDIGLENHPNLDQFIRIEEGEGLVKMGDRKNNLNFQRKVYDDIAIIIPAGKWHNIINTGNEPLKLYSIYAPPQHPYGTVHQTKADAEAAE</sequence>